<proteinExistence type="predicted"/>
<feature type="domain" description="YjiS-like" evidence="1">
    <location>
        <begin position="46"/>
        <end position="70"/>
    </location>
</feature>
<dbReference type="Proteomes" id="UP000242502">
    <property type="component" value="Unassembled WGS sequence"/>
</dbReference>
<organism evidence="2 3">
    <name type="scientific">Candidatus Endobugula sertula</name>
    <name type="common">Bugula neritina bacterial symbiont</name>
    <dbReference type="NCBI Taxonomy" id="62101"/>
    <lineage>
        <taxon>Bacteria</taxon>
        <taxon>Pseudomonadati</taxon>
        <taxon>Pseudomonadota</taxon>
        <taxon>Gammaproteobacteria</taxon>
        <taxon>Cellvibrionales</taxon>
        <taxon>Cellvibrionaceae</taxon>
        <taxon>Candidatus Endobugula</taxon>
    </lineage>
</organism>
<name>A0A1D2QNZ4_9GAMM</name>
<evidence type="ECO:0000313" key="2">
    <source>
        <dbReference type="EMBL" id="ODS23307.1"/>
    </source>
</evidence>
<gene>
    <name evidence="2" type="ORF">AB835_09495</name>
</gene>
<dbReference type="AlphaFoldDB" id="A0A1D2QNZ4"/>
<evidence type="ECO:0000259" key="1">
    <source>
        <dbReference type="Pfam" id="PF06568"/>
    </source>
</evidence>
<accession>A0A1D2QNZ4</accession>
<dbReference type="EMBL" id="MDLC01000032">
    <property type="protein sequence ID" value="ODS23307.1"/>
    <property type="molecule type" value="Genomic_DNA"/>
</dbReference>
<sequence length="108" mass="12281">MRNIGIFPPVPIAKPNLDTKQHIEEHTVKTIIAFIKSVLNRASKKRVAKKLLHLSDRQLDDIGISRTELRKGVSAYPWRVSSHLTVVSSARRVTSRINNDFDQRDLVA</sequence>
<dbReference type="Pfam" id="PF06568">
    <property type="entry name" value="YjiS-like"/>
    <property type="match status" value="1"/>
</dbReference>
<reference evidence="2 3" key="1">
    <citation type="journal article" date="2016" name="Appl. Environ. Microbiol.">
        <title>Lack of Overt Genome Reduction in the Bryostatin-Producing Bryozoan Symbiont "Candidatus Endobugula sertula".</title>
        <authorList>
            <person name="Miller I.J."/>
            <person name="Vanee N."/>
            <person name="Fong S.S."/>
            <person name="Lim-Fong G.E."/>
            <person name="Kwan J.C."/>
        </authorList>
    </citation>
    <scope>NUCLEOTIDE SEQUENCE [LARGE SCALE GENOMIC DNA]</scope>
    <source>
        <strain evidence="2">AB1-4</strain>
    </source>
</reference>
<comment type="caution">
    <text evidence="2">The sequence shown here is derived from an EMBL/GenBank/DDBJ whole genome shotgun (WGS) entry which is preliminary data.</text>
</comment>
<dbReference type="InterPro" id="IPR009506">
    <property type="entry name" value="YjiS-like"/>
</dbReference>
<evidence type="ECO:0000313" key="3">
    <source>
        <dbReference type="Proteomes" id="UP000242502"/>
    </source>
</evidence>
<protein>
    <recommendedName>
        <fullName evidence="1">YjiS-like domain-containing protein</fullName>
    </recommendedName>
</protein>